<proteinExistence type="predicted"/>
<gene>
    <name evidence="1" type="ORF">MRB53_015482</name>
</gene>
<accession>A0ACC2M006</accession>
<protein>
    <submittedName>
        <fullName evidence="1">Uncharacterized protein</fullName>
    </submittedName>
</protein>
<evidence type="ECO:0000313" key="2">
    <source>
        <dbReference type="Proteomes" id="UP001234297"/>
    </source>
</evidence>
<comment type="caution">
    <text evidence="1">The sequence shown here is derived from an EMBL/GenBank/DDBJ whole genome shotgun (WGS) entry which is preliminary data.</text>
</comment>
<reference evidence="1 2" key="1">
    <citation type="journal article" date="2022" name="Hortic Res">
        <title>A haplotype resolved chromosomal level avocado genome allows analysis of novel avocado genes.</title>
        <authorList>
            <person name="Nath O."/>
            <person name="Fletcher S.J."/>
            <person name="Hayward A."/>
            <person name="Shaw L.M."/>
            <person name="Masouleh A.K."/>
            <person name="Furtado A."/>
            <person name="Henry R.J."/>
            <person name="Mitter N."/>
        </authorList>
    </citation>
    <scope>NUCLEOTIDE SEQUENCE [LARGE SCALE GENOMIC DNA]</scope>
    <source>
        <strain evidence="2">cv. Hass</strain>
    </source>
</reference>
<evidence type="ECO:0000313" key="1">
    <source>
        <dbReference type="EMBL" id="KAJ8638788.1"/>
    </source>
</evidence>
<sequence length="1139" mass="126738">MLEDRGSREHSDSEELLIESKRKEDPAAVRVSDSAEKRGPQKEKDLPLDHSSASKKRRKERTTASDSAASDGWGDGRCGGGGEERLRVDVLVPEKEAEPRGESFGLGSEKRQSVAAEELKSSGSSRKQESCSGRKDESEVFAKGGSGRVDLKRIKSDKDSGGGGRKEGNEHKDEMEKEEKGLRSIEDRKVQDARRERKSVDNVMGMTGGGTEMSRMQGIQTTTTTTAGSEEERHVKQETKSSEWQIQDELHNPELEKEHEKRIRRCDGSGDKDKQQEVVRDGEDNWLSSRDDHLKNGRGKSDHKDDKYRDKYRDGLDWDRRYQDDMHKDGRSRDRTMDWSDKSSESRQKKAKLKSSDRDGGPYIDDRGNRNEDNRERKRSSYDFEDRSDHDTNGVKSALSGSKLNSIADRGRSESHQRQSDVADHSTPSKSLLKRSPSSSSHFVKDHYRHGSKQAESRETVSEEMHRPDTGTAATREGVSAFRSSNRVSESLPKDKQIRMNHSHLTELAAETPAHPQYGRSPKSAHQSPPVQFAEKSPSSTSDDRRYSNRAGVSCLEVEEMGRSNSGSKDARDHSSNKGRGWELAKEHSEDDPCQMQLDGIAAPVGSTSHLASRSASLPPPPPFKHGFGSPSLLGSLEEDSQVASDRKSNNHFKRSVDPSMGRGQGNAFKGVPNWPSPVANGFLPFQHGPPPSGFHALMQQFPAPPLFGVRSSLELSHPVVSYPMHDANRFSGHARPFGWQTPDDSCAPHMHGWDRSNGVFGDASHIYGRPEWDQNRHLMSGRGWEMNADMWKGEKENEMAELPASKNELDCSALVLSDEHRPGNSSNRSHDYVNQPEDLLAGRSEAKRSDHTPEKISAEGPHKIVHEDTPKESKTSSSDSSVLCCMYLSMLDISIDLASPELYERCTSLMELDQGTKSATGQIFPEVSREIRFLGKNYNGRFVASSDKLEMVGSRCPNHVLRDSLFPAITGTVHQGVMGLYKNQKAHMRGKSPGSSFDGSKLDRAFRASGEGAQPGSPINEKDGDGISSSSKSDLFGDAKEHQFCTVSNTVSGHVVSANASQAFGALMPETVECLKPPVHTQARSCVRASSYDNYDIQTRFGIWVFAFKNQRRCGANRRCGWFLSIHYFPWYIVWYSL</sequence>
<name>A0ACC2M006_PERAE</name>
<keyword evidence="2" id="KW-1185">Reference proteome</keyword>
<dbReference type="EMBL" id="CM056813">
    <property type="protein sequence ID" value="KAJ8638788.1"/>
    <property type="molecule type" value="Genomic_DNA"/>
</dbReference>
<organism evidence="1 2">
    <name type="scientific">Persea americana</name>
    <name type="common">Avocado</name>
    <dbReference type="NCBI Taxonomy" id="3435"/>
    <lineage>
        <taxon>Eukaryota</taxon>
        <taxon>Viridiplantae</taxon>
        <taxon>Streptophyta</taxon>
        <taxon>Embryophyta</taxon>
        <taxon>Tracheophyta</taxon>
        <taxon>Spermatophyta</taxon>
        <taxon>Magnoliopsida</taxon>
        <taxon>Magnoliidae</taxon>
        <taxon>Laurales</taxon>
        <taxon>Lauraceae</taxon>
        <taxon>Persea</taxon>
    </lineage>
</organism>
<dbReference type="Proteomes" id="UP001234297">
    <property type="component" value="Chromosome 5"/>
</dbReference>